<organism evidence="2 3">
    <name type="scientific">Hydnum rufescens UP504</name>
    <dbReference type="NCBI Taxonomy" id="1448309"/>
    <lineage>
        <taxon>Eukaryota</taxon>
        <taxon>Fungi</taxon>
        <taxon>Dikarya</taxon>
        <taxon>Basidiomycota</taxon>
        <taxon>Agaricomycotina</taxon>
        <taxon>Agaricomycetes</taxon>
        <taxon>Cantharellales</taxon>
        <taxon>Hydnaceae</taxon>
        <taxon>Hydnum</taxon>
    </lineage>
</organism>
<feature type="transmembrane region" description="Helical" evidence="1">
    <location>
        <begin position="22"/>
        <end position="42"/>
    </location>
</feature>
<feature type="non-terminal residue" evidence="2">
    <location>
        <position position="54"/>
    </location>
</feature>
<keyword evidence="3" id="KW-1185">Reference proteome</keyword>
<keyword evidence="1" id="KW-0812">Transmembrane</keyword>
<dbReference type="Proteomes" id="UP000886523">
    <property type="component" value="Unassembled WGS sequence"/>
</dbReference>
<evidence type="ECO:0000313" key="2">
    <source>
        <dbReference type="EMBL" id="KAF9513962.1"/>
    </source>
</evidence>
<proteinExistence type="predicted"/>
<name>A0A9P6AYB6_9AGAM</name>
<comment type="caution">
    <text evidence="2">The sequence shown here is derived from an EMBL/GenBank/DDBJ whole genome shotgun (WGS) entry which is preliminary data.</text>
</comment>
<reference evidence="2" key="1">
    <citation type="journal article" date="2020" name="Nat. Commun.">
        <title>Large-scale genome sequencing of mycorrhizal fungi provides insights into the early evolution of symbiotic traits.</title>
        <authorList>
            <person name="Miyauchi S."/>
            <person name="Kiss E."/>
            <person name="Kuo A."/>
            <person name="Drula E."/>
            <person name="Kohler A."/>
            <person name="Sanchez-Garcia M."/>
            <person name="Morin E."/>
            <person name="Andreopoulos B."/>
            <person name="Barry K.W."/>
            <person name="Bonito G."/>
            <person name="Buee M."/>
            <person name="Carver A."/>
            <person name="Chen C."/>
            <person name="Cichocki N."/>
            <person name="Clum A."/>
            <person name="Culley D."/>
            <person name="Crous P.W."/>
            <person name="Fauchery L."/>
            <person name="Girlanda M."/>
            <person name="Hayes R.D."/>
            <person name="Keri Z."/>
            <person name="LaButti K."/>
            <person name="Lipzen A."/>
            <person name="Lombard V."/>
            <person name="Magnuson J."/>
            <person name="Maillard F."/>
            <person name="Murat C."/>
            <person name="Nolan M."/>
            <person name="Ohm R.A."/>
            <person name="Pangilinan J."/>
            <person name="Pereira M.F."/>
            <person name="Perotto S."/>
            <person name="Peter M."/>
            <person name="Pfister S."/>
            <person name="Riley R."/>
            <person name="Sitrit Y."/>
            <person name="Stielow J.B."/>
            <person name="Szollosi G."/>
            <person name="Zifcakova L."/>
            <person name="Stursova M."/>
            <person name="Spatafora J.W."/>
            <person name="Tedersoo L."/>
            <person name="Vaario L.M."/>
            <person name="Yamada A."/>
            <person name="Yan M."/>
            <person name="Wang P."/>
            <person name="Xu J."/>
            <person name="Bruns T."/>
            <person name="Baldrian P."/>
            <person name="Vilgalys R."/>
            <person name="Dunand C."/>
            <person name="Henrissat B."/>
            <person name="Grigoriev I.V."/>
            <person name="Hibbett D."/>
            <person name="Nagy L.G."/>
            <person name="Martin F.M."/>
        </authorList>
    </citation>
    <scope>NUCLEOTIDE SEQUENCE</scope>
    <source>
        <strain evidence="2">UP504</strain>
    </source>
</reference>
<dbReference type="AlphaFoldDB" id="A0A9P6AYB6"/>
<evidence type="ECO:0000313" key="3">
    <source>
        <dbReference type="Proteomes" id="UP000886523"/>
    </source>
</evidence>
<accession>A0A9P6AYB6</accession>
<gene>
    <name evidence="2" type="ORF">BS47DRAFT_1343630</name>
</gene>
<keyword evidence="1" id="KW-0472">Membrane</keyword>
<keyword evidence="1" id="KW-1133">Transmembrane helix</keyword>
<sequence>MYGDDTWTITPYTIPCKSNDYLLFRAVTPMVLAISALGRFCNTAIKYRTTNMDI</sequence>
<protein>
    <submittedName>
        <fullName evidence="2">Uncharacterized protein</fullName>
    </submittedName>
</protein>
<dbReference type="EMBL" id="MU128966">
    <property type="protein sequence ID" value="KAF9513962.1"/>
    <property type="molecule type" value="Genomic_DNA"/>
</dbReference>
<evidence type="ECO:0000256" key="1">
    <source>
        <dbReference type="SAM" id="Phobius"/>
    </source>
</evidence>